<evidence type="ECO:0000256" key="3">
    <source>
        <dbReference type="ARBA" id="ARBA00022833"/>
    </source>
</evidence>
<evidence type="ECO:0000313" key="12">
    <source>
        <dbReference type="RefSeq" id="XP_013789665.1"/>
    </source>
</evidence>
<feature type="domain" description="MH1" evidence="9">
    <location>
        <begin position="8"/>
        <end position="139"/>
    </location>
</feature>
<keyword evidence="6 7" id="KW-0539">Nucleus</keyword>
<evidence type="ECO:0000256" key="7">
    <source>
        <dbReference type="RuleBase" id="RU361195"/>
    </source>
</evidence>
<dbReference type="InterPro" id="IPR036578">
    <property type="entry name" value="SMAD_MH1_sf"/>
</dbReference>
<dbReference type="InterPro" id="IPR008984">
    <property type="entry name" value="SMAD_FHA_dom_sf"/>
</dbReference>
<feature type="domain" description="MH2" evidence="10">
    <location>
        <begin position="192"/>
        <end position="358"/>
    </location>
</feature>
<dbReference type="PROSITE" id="PS51076">
    <property type="entry name" value="MH2"/>
    <property type="match status" value="1"/>
</dbReference>
<dbReference type="Proteomes" id="UP000694941">
    <property type="component" value="Unplaced"/>
</dbReference>
<sequence>MFRSRRNALVKRLWKQRIVLAVADNEAVCKMESHQELEMKSVVHSVLKRLKEAQLEALVQAVESHGAEPSGCVLVPRGDLRLGRRTSPPHVICCQLWRWTDVWQPFELKSLHWCETANEHILICCNPFHWSRLYKPESPPPPYSIYPQDLVSPKDRAPREPVSMETGGSNQYGSYRSHPPGDSSGQFLPQPWCTLAYWELRCRAGRLFPVHKNGINVFYDLPQGNGLCLRTLTGGTTRESVIRSRQNIGLGITLWREGEGVWMYNRSQYPVFVNSPTLDLPNTRPLTVFKVLPGYSVKVFDFEKSKYYQIVENAKLPDGPFDHNAVRISFAKGWGPNYSRQCVTACPCWLEVMFTVAR</sequence>
<evidence type="ECO:0000256" key="2">
    <source>
        <dbReference type="ARBA" id="ARBA00022723"/>
    </source>
</evidence>
<gene>
    <name evidence="12" type="primary">LOC106473530</name>
</gene>
<feature type="region of interest" description="Disordered" evidence="8">
    <location>
        <begin position="145"/>
        <end position="183"/>
    </location>
</feature>
<dbReference type="InterPro" id="IPR017855">
    <property type="entry name" value="SMAD-like_dom_sf"/>
</dbReference>
<dbReference type="SMART" id="SM00523">
    <property type="entry name" value="DWA"/>
    <property type="match status" value="1"/>
</dbReference>
<keyword evidence="7" id="KW-0963">Cytoplasm</keyword>
<keyword evidence="11" id="KW-1185">Reference proteome</keyword>
<dbReference type="Pfam" id="PF03165">
    <property type="entry name" value="MH1"/>
    <property type="match status" value="1"/>
</dbReference>
<evidence type="ECO:0000259" key="9">
    <source>
        <dbReference type="PROSITE" id="PS51075"/>
    </source>
</evidence>
<dbReference type="PANTHER" id="PTHR13703:SF54">
    <property type="entry name" value="MOTHERS AGAINST DECAPENTAPLEGIC HOMOLOG"/>
    <property type="match status" value="1"/>
</dbReference>
<protein>
    <recommendedName>
        <fullName evidence="7">Mothers against decapentaplegic homolog</fullName>
        <shortName evidence="7">MAD homolog</shortName>
        <shortName evidence="7">Mothers against DPP homolog</shortName>
    </recommendedName>
    <alternativeName>
        <fullName evidence="7">SMAD family member</fullName>
    </alternativeName>
</protein>
<dbReference type="SUPFAM" id="SSF49879">
    <property type="entry name" value="SMAD/FHA domain"/>
    <property type="match status" value="1"/>
</dbReference>
<accession>A0ABM1BVU7</accession>
<dbReference type="SUPFAM" id="SSF56366">
    <property type="entry name" value="SMAD MH1 domain"/>
    <property type="match status" value="1"/>
</dbReference>
<comment type="subcellular location">
    <subcellularLocation>
        <location evidence="7">Cytoplasm</location>
    </subcellularLocation>
    <subcellularLocation>
        <location evidence="7">Nucleus</location>
    </subcellularLocation>
</comment>
<dbReference type="InterPro" id="IPR001132">
    <property type="entry name" value="SMAD_dom_Dwarfin-type"/>
</dbReference>
<evidence type="ECO:0000256" key="5">
    <source>
        <dbReference type="ARBA" id="ARBA00023163"/>
    </source>
</evidence>
<dbReference type="PANTHER" id="PTHR13703">
    <property type="entry name" value="SMAD"/>
    <property type="match status" value="1"/>
</dbReference>
<organism evidence="11 12">
    <name type="scientific">Limulus polyphemus</name>
    <name type="common">Atlantic horseshoe crab</name>
    <dbReference type="NCBI Taxonomy" id="6850"/>
    <lineage>
        <taxon>Eukaryota</taxon>
        <taxon>Metazoa</taxon>
        <taxon>Ecdysozoa</taxon>
        <taxon>Arthropoda</taxon>
        <taxon>Chelicerata</taxon>
        <taxon>Merostomata</taxon>
        <taxon>Xiphosura</taxon>
        <taxon>Limulidae</taxon>
        <taxon>Limulus</taxon>
    </lineage>
</organism>
<reference evidence="12" key="1">
    <citation type="submission" date="2025-08" db="UniProtKB">
        <authorList>
            <consortium name="RefSeq"/>
        </authorList>
    </citation>
    <scope>IDENTIFICATION</scope>
    <source>
        <tissue evidence="12">Muscle</tissue>
    </source>
</reference>
<comment type="similarity">
    <text evidence="1 7">Belongs to the dwarfin/SMAD family.</text>
</comment>
<evidence type="ECO:0000256" key="6">
    <source>
        <dbReference type="ARBA" id="ARBA00023242"/>
    </source>
</evidence>
<dbReference type="InterPro" id="IPR013790">
    <property type="entry name" value="Dwarfin"/>
</dbReference>
<evidence type="ECO:0000313" key="11">
    <source>
        <dbReference type="Proteomes" id="UP000694941"/>
    </source>
</evidence>
<name>A0ABM1BVU7_LIMPO</name>
<keyword evidence="3" id="KW-0862">Zinc</keyword>
<keyword evidence="4 7" id="KW-0805">Transcription regulation</keyword>
<dbReference type="PROSITE" id="PS51075">
    <property type="entry name" value="MH1"/>
    <property type="match status" value="1"/>
</dbReference>
<dbReference type="InterPro" id="IPR003619">
    <property type="entry name" value="MAD_homology1_Dwarfin-type"/>
</dbReference>
<dbReference type="RefSeq" id="XP_013789665.1">
    <property type="nucleotide sequence ID" value="XM_013934211.2"/>
</dbReference>
<evidence type="ECO:0000259" key="10">
    <source>
        <dbReference type="PROSITE" id="PS51076"/>
    </source>
</evidence>
<evidence type="ECO:0000256" key="4">
    <source>
        <dbReference type="ARBA" id="ARBA00023015"/>
    </source>
</evidence>
<proteinExistence type="inferred from homology"/>
<dbReference type="GeneID" id="106473530"/>
<dbReference type="InterPro" id="IPR013019">
    <property type="entry name" value="MAD_homology_MH1"/>
</dbReference>
<dbReference type="SMART" id="SM00524">
    <property type="entry name" value="DWB"/>
    <property type="match status" value="1"/>
</dbReference>
<dbReference type="Gene3D" id="2.60.200.10">
    <property type="match status" value="1"/>
</dbReference>
<evidence type="ECO:0000256" key="8">
    <source>
        <dbReference type="SAM" id="MobiDB-lite"/>
    </source>
</evidence>
<evidence type="ECO:0000256" key="1">
    <source>
        <dbReference type="ARBA" id="ARBA00005545"/>
    </source>
</evidence>
<dbReference type="Gene3D" id="3.90.520.10">
    <property type="entry name" value="SMAD MH1 domain"/>
    <property type="match status" value="1"/>
</dbReference>
<keyword evidence="5 7" id="KW-0804">Transcription</keyword>
<dbReference type="Pfam" id="PF03166">
    <property type="entry name" value="MH2"/>
    <property type="match status" value="1"/>
</dbReference>
<keyword evidence="2" id="KW-0479">Metal-binding</keyword>